<dbReference type="Proteomes" id="UP000593576">
    <property type="component" value="Unassembled WGS sequence"/>
</dbReference>
<sequence>MGFAAALRPNLPATFPLRFRQLSTLRHSWKQKTLPFVAVTRGKGHSLLIVESVLNNSKSSINDNGAAESAKVLLERLFAQTQKLEQGISRDGEPLQDFHLALDLQTLESDLLAALTALKQKEDDLQDAEKMVVLEQSELSRAKDELEQREKEIAAASSKHEKLEEKLTQANLAFASQASQIEDLKLQLKEQDQKVAAAQSTLSAKEDEMDKMRHELVKKTEEAEKIRSELTSKSQLLNEANEVMKKQEIELQELREAIWEREEELETSVTQRKLEEEKLKVAEAKLQQQTMEWLLAQEELKKLAEQASRHMGEANETFKDFTRVKQLLSDVRSELVSSQKSLASSRQQMEQQEQLLKMQLEELEEQRKSVASYMESLKNAQIEVESERVKLRVVEARNKDLERDLSVERELIKELQEELKKEKYSLQLAIQDASFLRKQLGKKHTEFVEMSNVLQNKEVELVEAKLEIQHLKSERASLQLISEEKDQELSDAKKNLEQLNQEIAELKMLMSSKENQLIQATALLKEKDEYALKVQDELNDTKMKFSEAETVIERIAELTNRLVISVKDEDNNVLRPVDDVSSELMHQLVDRPSSDFGLQKKQLETELRFTKESLKDKEMEVLAAQRALAIKDEELKMVLGRLEARENELQRLKEEMIEDANDMKKLYALAQERIGEKSIGDLAIEKLQLEAAQLEVEAAASALQKLAEMSHELLIKASTSIESDSDTSIFLQSGSDPMISMMKNDESFTEVKTGVARLSAFERPALGKWRVQLSRILGRRKKEVLGNMDGVVVALEDRTDSMEFENNCPLLAFGLGIMRASEPNIGILVLCGLVENWELNALDAQIGIKLS</sequence>
<dbReference type="AlphaFoldDB" id="A0A7J9KL51"/>
<dbReference type="EMBL" id="JABFAF010000001">
    <property type="protein sequence ID" value="MBA0847183.1"/>
    <property type="molecule type" value="Genomic_DNA"/>
</dbReference>
<feature type="coiled-coil region" evidence="2">
    <location>
        <begin position="342"/>
        <end position="516"/>
    </location>
</feature>
<accession>A0A7J9KL51</accession>
<gene>
    <name evidence="3" type="ORF">Goshw_014033</name>
</gene>
<keyword evidence="4" id="KW-1185">Reference proteome</keyword>
<proteinExistence type="predicted"/>
<evidence type="ECO:0000313" key="3">
    <source>
        <dbReference type="EMBL" id="MBA0847183.1"/>
    </source>
</evidence>
<reference evidence="3 4" key="1">
    <citation type="journal article" date="2019" name="Genome Biol. Evol.">
        <title>Insights into the evolution of the New World diploid cottons (Gossypium, subgenus Houzingenia) based on genome sequencing.</title>
        <authorList>
            <person name="Grover C.E."/>
            <person name="Arick M.A. 2nd"/>
            <person name="Thrash A."/>
            <person name="Conover J.L."/>
            <person name="Sanders W.S."/>
            <person name="Peterson D.G."/>
            <person name="Frelichowski J.E."/>
            <person name="Scheffler J.A."/>
            <person name="Scheffler B.E."/>
            <person name="Wendel J.F."/>
        </authorList>
    </citation>
    <scope>NUCLEOTIDE SEQUENCE [LARGE SCALE GENOMIC DNA]</scope>
    <source>
        <strain evidence="3">1</strain>
        <tissue evidence="3">Leaf</tissue>
    </source>
</reference>
<organism evidence="3 4">
    <name type="scientific">Gossypium schwendimanii</name>
    <name type="common">Cotton</name>
    <dbReference type="NCBI Taxonomy" id="34291"/>
    <lineage>
        <taxon>Eukaryota</taxon>
        <taxon>Viridiplantae</taxon>
        <taxon>Streptophyta</taxon>
        <taxon>Embryophyta</taxon>
        <taxon>Tracheophyta</taxon>
        <taxon>Spermatophyta</taxon>
        <taxon>Magnoliopsida</taxon>
        <taxon>eudicotyledons</taxon>
        <taxon>Gunneridae</taxon>
        <taxon>Pentapetalae</taxon>
        <taxon>rosids</taxon>
        <taxon>malvids</taxon>
        <taxon>Malvales</taxon>
        <taxon>Malvaceae</taxon>
        <taxon>Malvoideae</taxon>
        <taxon>Gossypium</taxon>
    </lineage>
</organism>
<keyword evidence="1 2" id="KW-0175">Coiled coil</keyword>
<dbReference type="OrthoDB" id="2019763at2759"/>
<dbReference type="PANTHER" id="PTHR23160">
    <property type="entry name" value="SYNAPTONEMAL COMPLEX PROTEIN-RELATED"/>
    <property type="match status" value="1"/>
</dbReference>
<evidence type="ECO:0000313" key="4">
    <source>
        <dbReference type="Proteomes" id="UP000593576"/>
    </source>
</evidence>
<dbReference type="GO" id="GO:0007131">
    <property type="term" value="P:reciprocal meiotic recombination"/>
    <property type="evidence" value="ECO:0007669"/>
    <property type="project" value="TreeGrafter"/>
</dbReference>
<dbReference type="PANTHER" id="PTHR23160:SF19">
    <property type="entry name" value="MYOSIN HEAVY CHAIN-RELATED PROTEIN"/>
    <property type="match status" value="1"/>
</dbReference>
<comment type="caution">
    <text evidence="3">The sequence shown here is derived from an EMBL/GenBank/DDBJ whole genome shotgun (WGS) entry which is preliminary data.</text>
</comment>
<name>A0A7J9KL51_GOSSC</name>
<feature type="coiled-coil region" evidence="2">
    <location>
        <begin position="600"/>
        <end position="709"/>
    </location>
</feature>
<evidence type="ECO:0000256" key="2">
    <source>
        <dbReference type="SAM" id="Coils"/>
    </source>
</evidence>
<evidence type="ECO:0000256" key="1">
    <source>
        <dbReference type="ARBA" id="ARBA00023054"/>
    </source>
</evidence>
<protein>
    <submittedName>
        <fullName evidence="3">Uncharacterized protein</fullName>
    </submittedName>
</protein>
<feature type="coiled-coil region" evidence="2">
    <location>
        <begin position="104"/>
        <end position="317"/>
    </location>
</feature>